<keyword evidence="2 6" id="KW-0813">Transport</keyword>
<feature type="transmembrane region" description="Helical" evidence="7">
    <location>
        <begin position="221"/>
        <end position="246"/>
    </location>
</feature>
<dbReference type="PROSITE" id="PS00610">
    <property type="entry name" value="NA_NEUROTRAN_SYMP_1"/>
    <property type="match status" value="1"/>
</dbReference>
<dbReference type="NCBIfam" id="NF037979">
    <property type="entry name" value="Na_transp"/>
    <property type="match status" value="1"/>
</dbReference>
<dbReference type="Pfam" id="PF00209">
    <property type="entry name" value="SNF"/>
    <property type="match status" value="2"/>
</dbReference>
<evidence type="ECO:0000313" key="8">
    <source>
        <dbReference type="EMBL" id="RKX71911.1"/>
    </source>
</evidence>
<evidence type="ECO:0000256" key="6">
    <source>
        <dbReference type="RuleBase" id="RU003732"/>
    </source>
</evidence>
<dbReference type="Proteomes" id="UP000271125">
    <property type="component" value="Unassembled WGS sequence"/>
</dbReference>
<dbReference type="SUPFAM" id="SSF161070">
    <property type="entry name" value="SNF-like"/>
    <property type="match status" value="1"/>
</dbReference>
<dbReference type="AlphaFoldDB" id="A0A660SPC2"/>
<dbReference type="InterPro" id="IPR037272">
    <property type="entry name" value="SNS_sf"/>
</dbReference>
<feature type="transmembrane region" description="Helical" evidence="7">
    <location>
        <begin position="387"/>
        <end position="408"/>
    </location>
</feature>
<dbReference type="PANTHER" id="PTHR11616">
    <property type="entry name" value="SODIUM/CHLORIDE DEPENDENT TRANSPORTER"/>
    <property type="match status" value="1"/>
</dbReference>
<feature type="transmembrane region" description="Helical" evidence="7">
    <location>
        <begin position="258"/>
        <end position="282"/>
    </location>
</feature>
<keyword evidence="6" id="KW-0769">Symport</keyword>
<comment type="similarity">
    <text evidence="6">Belongs to the sodium:neurotransmitter symporter (SNF) (TC 2.A.22) family.</text>
</comment>
<feature type="transmembrane region" description="Helical" evidence="7">
    <location>
        <begin position="359"/>
        <end position="381"/>
    </location>
</feature>
<dbReference type="PRINTS" id="PR00176">
    <property type="entry name" value="NANEUSMPORT"/>
</dbReference>
<evidence type="ECO:0000256" key="5">
    <source>
        <dbReference type="ARBA" id="ARBA00023136"/>
    </source>
</evidence>
<sequence length="493" mass="54711">MNQGNRENWDSRPAFILAAIGSAVGLGNIWRFPYIAYKYGGGAFLIPYIVALFTAGIPLLILEFSLGHKTEKAAPNAFNSFNKKTKWIGWWAVLIGMSIVVYYAVIMSWSLIYLGKSFTLAWGNTPDTHFFNNVLHLSKSPSNIGMIVLPILIGLIAVWFWIYFSIIKGVKSVGKIVYVTVIFPWIILIILIIRGVTLPGAMNGLSYLFTPNFAALKSPEVWINAYSQIFFSTSIGFGIMIAYASYLPRKADIINNAFLIGLANSVTSLLASIAIFSTLGYLSLQKGVPVANVVTSGPGLAFVTYPAIINLFPFAREIFGALFFIMLLTLGIDSAFSLVEAFSSAALEKWKISRPMMNFIIGVIAIVLGILFTTNSGLYWLDIVDHYLSVYGLIIIVILECLVVGYIVGPSVLRKYANSQSDFSIGRWWDILIKFFIPVILLVIMIWNIKNEIINPYGEYSRGTLFIGMSVLIATLIVAIILSIRRREFKGVK</sequence>
<keyword evidence="5 7" id="KW-0472">Membrane</keyword>
<feature type="transmembrane region" description="Helical" evidence="7">
    <location>
        <begin position="44"/>
        <end position="66"/>
    </location>
</feature>
<dbReference type="GO" id="GO:0035725">
    <property type="term" value="P:sodium ion transmembrane transport"/>
    <property type="evidence" value="ECO:0007669"/>
    <property type="project" value="TreeGrafter"/>
</dbReference>
<dbReference type="PANTHER" id="PTHR11616:SF240">
    <property type="entry name" value="BLOATED TUBULES, ISOFORM B-RELATED"/>
    <property type="match status" value="1"/>
</dbReference>
<gene>
    <name evidence="8" type="ORF">DRP43_02000</name>
</gene>
<evidence type="ECO:0000256" key="1">
    <source>
        <dbReference type="ARBA" id="ARBA00004141"/>
    </source>
</evidence>
<evidence type="ECO:0000256" key="4">
    <source>
        <dbReference type="ARBA" id="ARBA00022989"/>
    </source>
</evidence>
<feature type="transmembrane region" description="Helical" evidence="7">
    <location>
        <begin position="87"/>
        <end position="112"/>
    </location>
</feature>
<feature type="transmembrane region" description="Helical" evidence="7">
    <location>
        <begin position="176"/>
        <end position="201"/>
    </location>
</feature>
<comment type="subcellular location">
    <subcellularLocation>
        <location evidence="1">Membrane</location>
        <topology evidence="1">Multi-pass membrane protein</topology>
    </subcellularLocation>
</comment>
<accession>A0A660SPC2</accession>
<evidence type="ECO:0000313" key="9">
    <source>
        <dbReference type="Proteomes" id="UP000271125"/>
    </source>
</evidence>
<evidence type="ECO:0000256" key="7">
    <source>
        <dbReference type="SAM" id="Phobius"/>
    </source>
</evidence>
<dbReference type="GO" id="GO:0005886">
    <property type="term" value="C:plasma membrane"/>
    <property type="evidence" value="ECO:0007669"/>
    <property type="project" value="TreeGrafter"/>
</dbReference>
<comment type="caution">
    <text evidence="8">The sequence shown here is derived from an EMBL/GenBank/DDBJ whole genome shotgun (WGS) entry which is preliminary data.</text>
</comment>
<evidence type="ECO:0000256" key="2">
    <source>
        <dbReference type="ARBA" id="ARBA00022448"/>
    </source>
</evidence>
<proteinExistence type="inferred from homology"/>
<dbReference type="InterPro" id="IPR000175">
    <property type="entry name" value="Na/ntran_symport"/>
</dbReference>
<dbReference type="CDD" id="cd10334">
    <property type="entry name" value="SLC6sbd_u1"/>
    <property type="match status" value="1"/>
</dbReference>
<feature type="transmembrane region" description="Helical" evidence="7">
    <location>
        <begin position="12"/>
        <end position="32"/>
    </location>
</feature>
<feature type="transmembrane region" description="Helical" evidence="7">
    <location>
        <begin position="318"/>
        <end position="339"/>
    </location>
</feature>
<dbReference type="PROSITE" id="PS50267">
    <property type="entry name" value="NA_NEUROTRAN_SYMP_3"/>
    <property type="match status" value="1"/>
</dbReference>
<reference evidence="8 9" key="1">
    <citation type="submission" date="2018-06" db="EMBL/GenBank/DDBJ databases">
        <title>Extensive metabolic versatility and redundancy in microbially diverse, dynamic hydrothermal sediments.</title>
        <authorList>
            <person name="Dombrowski N."/>
            <person name="Teske A."/>
            <person name="Baker B.J."/>
        </authorList>
    </citation>
    <scope>NUCLEOTIDE SEQUENCE [LARGE SCALE GENOMIC DNA]</scope>
    <source>
        <strain evidence="8">B10_G13</strain>
    </source>
</reference>
<protein>
    <recommendedName>
        <fullName evidence="6">Transporter</fullName>
    </recommendedName>
</protein>
<dbReference type="GO" id="GO:0015293">
    <property type="term" value="F:symporter activity"/>
    <property type="evidence" value="ECO:0007669"/>
    <property type="project" value="UniProtKB-KW"/>
</dbReference>
<dbReference type="EMBL" id="QNBD01000068">
    <property type="protein sequence ID" value="RKX71911.1"/>
    <property type="molecule type" value="Genomic_DNA"/>
</dbReference>
<keyword evidence="4 7" id="KW-1133">Transmembrane helix</keyword>
<keyword evidence="3 6" id="KW-0812">Transmembrane</keyword>
<feature type="transmembrane region" description="Helical" evidence="7">
    <location>
        <begin position="464"/>
        <end position="484"/>
    </location>
</feature>
<feature type="transmembrane region" description="Helical" evidence="7">
    <location>
        <begin position="428"/>
        <end position="449"/>
    </location>
</feature>
<evidence type="ECO:0000256" key="3">
    <source>
        <dbReference type="ARBA" id="ARBA00022692"/>
    </source>
</evidence>
<name>A0A660SPC2_UNCT6</name>
<organism evidence="8 9">
    <name type="scientific">candidate division TA06 bacterium</name>
    <dbReference type="NCBI Taxonomy" id="2250710"/>
    <lineage>
        <taxon>Bacteria</taxon>
        <taxon>Bacteria division TA06</taxon>
    </lineage>
</organism>
<feature type="transmembrane region" description="Helical" evidence="7">
    <location>
        <begin position="144"/>
        <end position="164"/>
    </location>
</feature>